<gene>
    <name evidence="2" type="ORF">SLEP1_g7924</name>
</gene>
<evidence type="ECO:0000313" key="3">
    <source>
        <dbReference type="Proteomes" id="UP001054252"/>
    </source>
</evidence>
<comment type="caution">
    <text evidence="2">The sequence shown here is derived from an EMBL/GenBank/DDBJ whole genome shotgun (WGS) entry which is preliminary data.</text>
</comment>
<feature type="compositionally biased region" description="Low complexity" evidence="1">
    <location>
        <begin position="153"/>
        <end position="171"/>
    </location>
</feature>
<reference evidence="2 3" key="1">
    <citation type="journal article" date="2021" name="Commun. Biol.">
        <title>The genome of Shorea leprosula (Dipterocarpaceae) highlights the ecological relevance of drought in aseasonal tropical rainforests.</title>
        <authorList>
            <person name="Ng K.K.S."/>
            <person name="Kobayashi M.J."/>
            <person name="Fawcett J.A."/>
            <person name="Hatakeyama M."/>
            <person name="Paape T."/>
            <person name="Ng C.H."/>
            <person name="Ang C.C."/>
            <person name="Tnah L.H."/>
            <person name="Lee C.T."/>
            <person name="Nishiyama T."/>
            <person name="Sese J."/>
            <person name="O'Brien M.J."/>
            <person name="Copetti D."/>
            <person name="Mohd Noor M.I."/>
            <person name="Ong R.C."/>
            <person name="Putra M."/>
            <person name="Sireger I.Z."/>
            <person name="Indrioko S."/>
            <person name="Kosugi Y."/>
            <person name="Izuno A."/>
            <person name="Isagi Y."/>
            <person name="Lee S.L."/>
            <person name="Shimizu K.K."/>
        </authorList>
    </citation>
    <scope>NUCLEOTIDE SEQUENCE [LARGE SCALE GENOMIC DNA]</scope>
    <source>
        <strain evidence="2">214</strain>
    </source>
</reference>
<dbReference type="AlphaFoldDB" id="A0AAV5I033"/>
<evidence type="ECO:0000313" key="2">
    <source>
        <dbReference type="EMBL" id="GKU94428.1"/>
    </source>
</evidence>
<feature type="region of interest" description="Disordered" evidence="1">
    <location>
        <begin position="146"/>
        <end position="171"/>
    </location>
</feature>
<protein>
    <submittedName>
        <fullName evidence="2">Uncharacterized protein</fullName>
    </submittedName>
</protein>
<organism evidence="2 3">
    <name type="scientific">Rubroshorea leprosula</name>
    <dbReference type="NCBI Taxonomy" id="152421"/>
    <lineage>
        <taxon>Eukaryota</taxon>
        <taxon>Viridiplantae</taxon>
        <taxon>Streptophyta</taxon>
        <taxon>Embryophyta</taxon>
        <taxon>Tracheophyta</taxon>
        <taxon>Spermatophyta</taxon>
        <taxon>Magnoliopsida</taxon>
        <taxon>eudicotyledons</taxon>
        <taxon>Gunneridae</taxon>
        <taxon>Pentapetalae</taxon>
        <taxon>rosids</taxon>
        <taxon>malvids</taxon>
        <taxon>Malvales</taxon>
        <taxon>Dipterocarpaceae</taxon>
        <taxon>Rubroshorea</taxon>
    </lineage>
</organism>
<dbReference type="GO" id="GO:0006950">
    <property type="term" value="P:response to stress"/>
    <property type="evidence" value="ECO:0007669"/>
    <property type="project" value="TreeGrafter"/>
</dbReference>
<dbReference type="GO" id="GO:0005776">
    <property type="term" value="C:autophagosome"/>
    <property type="evidence" value="ECO:0007669"/>
    <property type="project" value="TreeGrafter"/>
</dbReference>
<dbReference type="PANTHER" id="PTHR34659">
    <property type="entry name" value="BNAA05G11610D PROTEIN"/>
    <property type="match status" value="1"/>
</dbReference>
<dbReference type="Proteomes" id="UP001054252">
    <property type="component" value="Unassembled WGS sequence"/>
</dbReference>
<name>A0AAV5I033_9ROSI</name>
<dbReference type="InterPro" id="IPR053273">
    <property type="entry name" value="CST_Regulator"/>
</dbReference>
<accession>A0AAV5I033</accession>
<keyword evidence="3" id="KW-1185">Reference proteome</keyword>
<sequence>MDNGNKCITWAGNLYQKFETMCVEADGIICLEASACLQDTVQGVQKFFSAVMEDVLPSLSQGKVKHSEPVVGGEDVDVKNHDSLDIHVGEDHSGKELLHSSLVDSDSVEVTHSGSFSEQISDSGACRELKVIVNGNDGHIKKEEIQQKTGCNSSMETGESSCSTSSSSSIPSSVSETLILSCKSQLSDAGFTLVNSLAEPTKEASDNVIDMSQLKDVQSLGKANLEESCVIVDGSLLHSLFSEVGRHSFYKSATRAKMRIRKRPFAKCREDGNLDVGSNEQQGNSFQQSFLTIESESPEQEFSDSDWEII</sequence>
<evidence type="ECO:0000256" key="1">
    <source>
        <dbReference type="SAM" id="MobiDB-lite"/>
    </source>
</evidence>
<proteinExistence type="predicted"/>
<dbReference type="PANTHER" id="PTHR34659:SF4">
    <property type="match status" value="1"/>
</dbReference>
<dbReference type="GO" id="GO:0061908">
    <property type="term" value="C:phagophore"/>
    <property type="evidence" value="ECO:0007669"/>
    <property type="project" value="TreeGrafter"/>
</dbReference>
<dbReference type="EMBL" id="BPVZ01000008">
    <property type="protein sequence ID" value="GKU94428.1"/>
    <property type="molecule type" value="Genomic_DNA"/>
</dbReference>